<name>A0A1H9C263_9FLAO</name>
<dbReference type="EMBL" id="FOFN01000001">
    <property type="protein sequence ID" value="SEP95279.1"/>
    <property type="molecule type" value="Genomic_DNA"/>
</dbReference>
<keyword evidence="1" id="KW-0812">Transmembrane</keyword>
<keyword evidence="1" id="KW-1133">Transmembrane helix</keyword>
<organism evidence="2 3">
    <name type="scientific">Hyunsoonleella jejuensis</name>
    <dbReference type="NCBI Taxonomy" id="419940"/>
    <lineage>
        <taxon>Bacteria</taxon>
        <taxon>Pseudomonadati</taxon>
        <taxon>Bacteroidota</taxon>
        <taxon>Flavobacteriia</taxon>
        <taxon>Flavobacteriales</taxon>
        <taxon>Flavobacteriaceae</taxon>
    </lineage>
</organism>
<feature type="transmembrane region" description="Helical" evidence="1">
    <location>
        <begin position="190"/>
        <end position="212"/>
    </location>
</feature>
<evidence type="ECO:0000313" key="3">
    <source>
        <dbReference type="Proteomes" id="UP000198999"/>
    </source>
</evidence>
<proteinExistence type="predicted"/>
<dbReference type="OrthoDB" id="1438590at2"/>
<accession>A0A1H9C263</accession>
<gene>
    <name evidence="2" type="ORF">SAMN05421824_0787</name>
</gene>
<dbReference type="AlphaFoldDB" id="A0A1H9C263"/>
<protein>
    <recommendedName>
        <fullName evidence="4">DUF4271 domain-containing protein</fullName>
    </recommendedName>
</protein>
<reference evidence="2 3" key="1">
    <citation type="submission" date="2016-10" db="EMBL/GenBank/DDBJ databases">
        <authorList>
            <person name="de Groot N.N."/>
        </authorList>
    </citation>
    <scope>NUCLEOTIDE SEQUENCE [LARGE SCALE GENOMIC DNA]</scope>
    <source>
        <strain evidence="2 3">DSM 21035</strain>
    </source>
</reference>
<keyword evidence="3" id="KW-1185">Reference proteome</keyword>
<dbReference type="STRING" id="419940.SAMN05421824_0787"/>
<feature type="transmembrane region" description="Helical" evidence="1">
    <location>
        <begin position="136"/>
        <end position="153"/>
    </location>
</feature>
<feature type="transmembrane region" description="Helical" evidence="1">
    <location>
        <begin position="61"/>
        <end position="79"/>
    </location>
</feature>
<evidence type="ECO:0000256" key="1">
    <source>
        <dbReference type="SAM" id="Phobius"/>
    </source>
</evidence>
<dbReference type="RefSeq" id="WP_092575623.1">
    <property type="nucleotide sequence ID" value="NZ_FOFN01000001.1"/>
</dbReference>
<feature type="transmembrane region" description="Helical" evidence="1">
    <location>
        <begin position="86"/>
        <end position="106"/>
    </location>
</feature>
<dbReference type="Pfam" id="PF14093">
    <property type="entry name" value="DUF4271"/>
    <property type="match status" value="1"/>
</dbReference>
<dbReference type="InterPro" id="IPR025367">
    <property type="entry name" value="DUF4271"/>
</dbReference>
<keyword evidence="1" id="KW-0472">Membrane</keyword>
<dbReference type="Proteomes" id="UP000198999">
    <property type="component" value="Unassembled WGS sequence"/>
</dbReference>
<evidence type="ECO:0000313" key="2">
    <source>
        <dbReference type="EMBL" id="SEP95279.1"/>
    </source>
</evidence>
<evidence type="ECO:0008006" key="4">
    <source>
        <dbReference type="Google" id="ProtNLM"/>
    </source>
</evidence>
<sequence>MLREVPSHTLYTILLLICLVTITLAKSIASKRFNEFILIISNSRYLKIYGKDQKFLDYYDGLLFLNLVISGAIFGVLCIENLNNAITINITLIFKLAIGIAIFMLAKVLLERLLASLFEIDTIVDIYLFQKISYKNYLGLLLLPINAILIFSITPTKAVIFTIIAILFILNISGLVTSYKMYQNEIKNNFFYFILYLCALEIAPYVIIYAVFSA</sequence>
<feature type="transmembrane region" description="Helical" evidence="1">
    <location>
        <begin position="159"/>
        <end position="178"/>
    </location>
</feature>